<feature type="domain" description="AAA+ ATPase" evidence="1">
    <location>
        <begin position="36"/>
        <end position="216"/>
    </location>
</feature>
<accession>A0A371XFZ6</accession>
<keyword evidence="3" id="KW-1185">Reference proteome</keyword>
<evidence type="ECO:0000313" key="2">
    <source>
        <dbReference type="EMBL" id="RFC68157.1"/>
    </source>
</evidence>
<dbReference type="Proteomes" id="UP000262379">
    <property type="component" value="Unassembled WGS sequence"/>
</dbReference>
<evidence type="ECO:0000259" key="1">
    <source>
        <dbReference type="SMART" id="SM00382"/>
    </source>
</evidence>
<gene>
    <name evidence="2" type="ORF">DY251_07735</name>
</gene>
<reference evidence="3" key="1">
    <citation type="submission" date="2018-08" db="EMBL/GenBank/DDBJ databases">
        <authorList>
            <person name="Im W.T."/>
        </authorList>
    </citation>
    <scope>NUCLEOTIDE SEQUENCE [LARGE SCALE GENOMIC DNA]</scope>
    <source>
        <strain evidence="3">LA-28</strain>
    </source>
</reference>
<sequence>MTKDYSPNTEHRLVGRSLDGVAMRAIDWLWTGWIPKGYVTLLAGETGAGKSTVLADVTARVTTGAPWPGENETHRRTPGRVLWLGSEDGISEMTKPRLVACKADCGKVINIDGAVQQGERKTFSLQDDIAGVEEYLRYARNEGNPFTMLVIDPVTSYLPGRELRKVDMNDAGQLRSILEPWLVLAQEFSIAIVCVTHFAKDTSRSMLHRVLGSAAFAQTCRSLVAVVAREGEGRHAKALVQVKVNLPEHPDGSWKFSTAKVQVASDPESGKPINATHPVWEALDSTLTPESMVGKSTRGPVSKFEAVFGFWLRQHFAEKPSEPWQLVDEVKAAALMAGMATSRWWQGNSSKYLVKKNQGGKWYCQPKTAQDENNVIQFPRDPAQ</sequence>
<name>A0A371XFZ6_9HYPH</name>
<dbReference type="SUPFAM" id="SSF52540">
    <property type="entry name" value="P-loop containing nucleoside triphosphate hydrolases"/>
    <property type="match status" value="1"/>
</dbReference>
<dbReference type="Gene3D" id="3.40.50.300">
    <property type="entry name" value="P-loop containing nucleotide triphosphate hydrolases"/>
    <property type="match status" value="1"/>
</dbReference>
<dbReference type="InterPro" id="IPR003593">
    <property type="entry name" value="AAA+_ATPase"/>
</dbReference>
<comment type="caution">
    <text evidence="2">The sequence shown here is derived from an EMBL/GenBank/DDBJ whole genome shotgun (WGS) entry which is preliminary data.</text>
</comment>
<dbReference type="EMBL" id="QURN01000005">
    <property type="protein sequence ID" value="RFC68157.1"/>
    <property type="molecule type" value="Genomic_DNA"/>
</dbReference>
<dbReference type="Pfam" id="PF13481">
    <property type="entry name" value="AAA_25"/>
    <property type="match status" value="1"/>
</dbReference>
<evidence type="ECO:0000313" key="3">
    <source>
        <dbReference type="Proteomes" id="UP000262379"/>
    </source>
</evidence>
<dbReference type="RefSeq" id="WP_116623300.1">
    <property type="nucleotide sequence ID" value="NZ_QURN01000005.1"/>
</dbReference>
<dbReference type="SMART" id="SM00382">
    <property type="entry name" value="AAA"/>
    <property type="match status" value="1"/>
</dbReference>
<dbReference type="AlphaFoldDB" id="A0A371XFZ6"/>
<proteinExistence type="predicted"/>
<dbReference type="InterPro" id="IPR027417">
    <property type="entry name" value="P-loop_NTPase"/>
</dbReference>
<organism evidence="2 3">
    <name type="scientific">Mesorhizobium denitrificans</name>
    <dbReference type="NCBI Taxonomy" id="2294114"/>
    <lineage>
        <taxon>Bacteria</taxon>
        <taxon>Pseudomonadati</taxon>
        <taxon>Pseudomonadota</taxon>
        <taxon>Alphaproteobacteria</taxon>
        <taxon>Hyphomicrobiales</taxon>
        <taxon>Phyllobacteriaceae</taxon>
        <taxon>Mesorhizobium</taxon>
    </lineage>
</organism>
<protein>
    <recommendedName>
        <fullName evidence="1">AAA+ ATPase domain-containing protein</fullName>
    </recommendedName>
</protein>